<name>B3EQW7_CHLPB</name>
<evidence type="ECO:0000256" key="2">
    <source>
        <dbReference type="ARBA" id="ARBA00022475"/>
    </source>
</evidence>
<evidence type="ECO:0000313" key="4">
    <source>
        <dbReference type="EMBL" id="ACE04148.1"/>
    </source>
</evidence>
<comment type="subcellular location">
    <subcellularLocation>
        <location evidence="1">Cell membrane</location>
    </subcellularLocation>
</comment>
<proteinExistence type="predicted"/>
<dbReference type="KEGG" id="cpb:Cphamn1_1216"/>
<dbReference type="HOGENOM" id="CLU_080100_0_0_10"/>
<dbReference type="InterPro" id="IPR015943">
    <property type="entry name" value="WD40/YVTN_repeat-like_dom_sf"/>
</dbReference>
<dbReference type="STRING" id="331678.Cphamn1_1216"/>
<dbReference type="SUPFAM" id="SSF50956">
    <property type="entry name" value="Thermostable phytase (3-phytase)"/>
    <property type="match status" value="1"/>
</dbReference>
<dbReference type="AlphaFoldDB" id="B3EQW7"/>
<evidence type="ECO:0000256" key="3">
    <source>
        <dbReference type="ARBA" id="ARBA00023136"/>
    </source>
</evidence>
<evidence type="ECO:0000256" key="1">
    <source>
        <dbReference type="ARBA" id="ARBA00004236"/>
    </source>
</evidence>
<dbReference type="GO" id="GO:0005886">
    <property type="term" value="C:plasma membrane"/>
    <property type="evidence" value="ECO:0007669"/>
    <property type="project" value="UniProtKB-SubCell"/>
</dbReference>
<dbReference type="eggNOG" id="COG3204">
    <property type="taxonomic scope" value="Bacteria"/>
</dbReference>
<protein>
    <submittedName>
        <fullName evidence="4">Uncharacterized protein</fullName>
    </submittedName>
</protein>
<sequence length="302" mass="33955">MSRFQNVLLMVAVLISVVFSRSLPAEESLLSRYDMKNPSSKLKLPAELKEVSGITVSENGRLFAQNDEEGTVYELDHDTGKIRKRFSIREKRWFGDFPVDGDFEDIVLAGNRFFMVTSAGVLYGFSEGKDGQSVQSQRYETGLNDLYDVEGLCYDPETESLLLACKEYPKRLSLKQLLGREKKKSKIREKPVYAFSLNTMTFDRSPRFLIDVSVFMKKGKRVKFKPSAITRHPGTGNFLVLSAVGRLLVEITSQGTLVDVVKLSSKDHPQPEGIALTADNEMLISNEGVSGKATLLRYSMRK</sequence>
<keyword evidence="3" id="KW-0472">Membrane</keyword>
<dbReference type="Pfam" id="PF06977">
    <property type="entry name" value="SdiA-regulated"/>
    <property type="match status" value="1"/>
</dbReference>
<accession>B3EQW7</accession>
<organism evidence="4">
    <name type="scientific">Chlorobium phaeobacteroides (strain BS1)</name>
    <dbReference type="NCBI Taxonomy" id="331678"/>
    <lineage>
        <taxon>Bacteria</taxon>
        <taxon>Pseudomonadati</taxon>
        <taxon>Chlorobiota</taxon>
        <taxon>Chlorobiia</taxon>
        <taxon>Chlorobiales</taxon>
        <taxon>Chlorobiaceae</taxon>
        <taxon>Chlorobium/Pelodictyon group</taxon>
        <taxon>Chlorobium</taxon>
    </lineage>
</organism>
<dbReference type="OrthoDB" id="5292493at2"/>
<reference evidence="4" key="1">
    <citation type="submission" date="2008-06" db="EMBL/GenBank/DDBJ databases">
        <title>Complete sequence of Chlorobium phaeobacteroides BS1.</title>
        <authorList>
            <consortium name="US DOE Joint Genome Institute"/>
            <person name="Lucas S."/>
            <person name="Copeland A."/>
            <person name="Lapidus A."/>
            <person name="Glavina del Rio T."/>
            <person name="Dalin E."/>
            <person name="Tice H."/>
            <person name="Bruce D."/>
            <person name="Goodwin L."/>
            <person name="Pitluck S."/>
            <person name="Schmutz J."/>
            <person name="Larimer F."/>
            <person name="Land M."/>
            <person name="Hauser L."/>
            <person name="Kyrpides N."/>
            <person name="Ovchinnikova G."/>
            <person name="Li T."/>
            <person name="Liu Z."/>
            <person name="Zhao F."/>
            <person name="Overmann J."/>
            <person name="Bryant D.A."/>
            <person name="Richardson P."/>
        </authorList>
    </citation>
    <scope>NUCLEOTIDE SEQUENCE [LARGE SCALE GENOMIC DNA]</scope>
    <source>
        <strain evidence="4">BS1</strain>
    </source>
</reference>
<dbReference type="Gene3D" id="2.130.10.10">
    <property type="entry name" value="YVTN repeat-like/Quinoprotein amine dehydrogenase"/>
    <property type="match status" value="1"/>
</dbReference>
<gene>
    <name evidence="4" type="ordered locus">Cphamn1_1216</name>
</gene>
<keyword evidence="2" id="KW-1003">Cell membrane</keyword>
<dbReference type="EMBL" id="CP001101">
    <property type="protein sequence ID" value="ACE04148.1"/>
    <property type="molecule type" value="Genomic_DNA"/>
</dbReference>
<dbReference type="InterPro" id="IPR009722">
    <property type="entry name" value="YjiK/CarP"/>
</dbReference>